<evidence type="ECO:0000313" key="3">
    <source>
        <dbReference type="Proteomes" id="UP000654075"/>
    </source>
</evidence>
<dbReference type="EMBL" id="CAJNNV010021811">
    <property type="protein sequence ID" value="CAE8607509.1"/>
    <property type="molecule type" value="Genomic_DNA"/>
</dbReference>
<proteinExistence type="predicted"/>
<keyword evidence="3" id="KW-1185">Reference proteome</keyword>
<dbReference type="AlphaFoldDB" id="A0A813EZW4"/>
<evidence type="ECO:0000313" key="2">
    <source>
        <dbReference type="EMBL" id="CAE8607509.1"/>
    </source>
</evidence>
<reference evidence="2" key="1">
    <citation type="submission" date="2021-02" db="EMBL/GenBank/DDBJ databases">
        <authorList>
            <person name="Dougan E. K."/>
            <person name="Rhodes N."/>
            <person name="Thang M."/>
            <person name="Chan C."/>
        </authorList>
    </citation>
    <scope>NUCLEOTIDE SEQUENCE</scope>
</reference>
<dbReference type="Proteomes" id="UP000654075">
    <property type="component" value="Unassembled WGS sequence"/>
</dbReference>
<comment type="caution">
    <text evidence="2">The sequence shown here is derived from an EMBL/GenBank/DDBJ whole genome shotgun (WGS) entry which is preliminary data.</text>
</comment>
<sequence>MSRSEVDPPAPVVEIERTHECVSDGLELATASFAQLESLGFPAVASAEAVAAFLQFSAGVGGALRSSQPSELAALAALEPKGQLLHFLCNLHEERRPHRAQVTSLLLGLLGAPSLQVAWRAAVESDPDLQAELESLGVLEPLPPFCQESHDRKFDEFCDGASSRNSGSECSSPRQHHHTQAASRPTQAPHECKYEARWMWRDAGVFGGILFQGLASLNPVRWSQTRPVADVLAELEEFLDMPAGERPVRIEVFLTKSGTKRIKAATVPEAVTALMDVLSDTNS</sequence>
<organism evidence="2 3">
    <name type="scientific">Polarella glacialis</name>
    <name type="common">Dinoflagellate</name>
    <dbReference type="NCBI Taxonomy" id="89957"/>
    <lineage>
        <taxon>Eukaryota</taxon>
        <taxon>Sar</taxon>
        <taxon>Alveolata</taxon>
        <taxon>Dinophyceae</taxon>
        <taxon>Suessiales</taxon>
        <taxon>Suessiaceae</taxon>
        <taxon>Polarella</taxon>
    </lineage>
</organism>
<accession>A0A813EZW4</accession>
<name>A0A813EZW4_POLGL</name>
<gene>
    <name evidence="2" type="ORF">PGLA1383_LOCUS25439</name>
</gene>
<protein>
    <submittedName>
        <fullName evidence="2">Uncharacterized protein</fullName>
    </submittedName>
</protein>
<feature type="region of interest" description="Disordered" evidence="1">
    <location>
        <begin position="165"/>
        <end position="188"/>
    </location>
</feature>
<evidence type="ECO:0000256" key="1">
    <source>
        <dbReference type="SAM" id="MobiDB-lite"/>
    </source>
</evidence>